<protein>
    <submittedName>
        <fullName evidence="1">Uncharacterized protein</fullName>
    </submittedName>
</protein>
<reference evidence="1" key="1">
    <citation type="submission" date="2021-01" db="EMBL/GenBank/DDBJ databases">
        <authorList>
            <person name="Corre E."/>
            <person name="Pelletier E."/>
            <person name="Niang G."/>
            <person name="Scheremetjew M."/>
            <person name="Finn R."/>
            <person name="Kale V."/>
            <person name="Holt S."/>
            <person name="Cochrane G."/>
            <person name="Meng A."/>
            <person name="Brown T."/>
            <person name="Cohen L."/>
        </authorList>
    </citation>
    <scope>NUCLEOTIDE SEQUENCE</scope>
    <source>
        <strain evidence="1">OF101</strain>
    </source>
</reference>
<dbReference type="AlphaFoldDB" id="A0A7S1PX22"/>
<sequence length="139" mass="15939">MSKGDVLSDLREALEKRNPEKWCEAMIRAEKEGYDGDQISEALEETIKEDPMGCYRFMEEISRPPQAMTVITMPDDCEEWEPQVHFPEQMFRGAFSAVWSVYPRLPYEDPWDDSVDKVNAEVISTAGVFVTATGMASRY</sequence>
<evidence type="ECO:0000313" key="1">
    <source>
        <dbReference type="EMBL" id="CAD9106099.1"/>
    </source>
</evidence>
<proteinExistence type="predicted"/>
<name>A0A7S1PX22_ALECA</name>
<gene>
    <name evidence="1" type="ORF">ACAT0790_LOCUS9903</name>
</gene>
<organism evidence="1">
    <name type="scientific">Alexandrium catenella</name>
    <name type="common">Red tide dinoflagellate</name>
    <name type="synonym">Gonyaulax catenella</name>
    <dbReference type="NCBI Taxonomy" id="2925"/>
    <lineage>
        <taxon>Eukaryota</taxon>
        <taxon>Sar</taxon>
        <taxon>Alveolata</taxon>
        <taxon>Dinophyceae</taxon>
        <taxon>Gonyaulacales</taxon>
        <taxon>Pyrocystaceae</taxon>
        <taxon>Alexandrium</taxon>
    </lineage>
</organism>
<dbReference type="EMBL" id="HBGE01016677">
    <property type="protein sequence ID" value="CAD9106099.1"/>
    <property type="molecule type" value="Transcribed_RNA"/>
</dbReference>
<accession>A0A7S1PX22</accession>